<dbReference type="AlphaFoldDB" id="A0A835E3D4"/>
<dbReference type="Proteomes" id="UP000636709">
    <property type="component" value="Unassembled WGS sequence"/>
</dbReference>
<gene>
    <name evidence="1" type="ORF">HU200_058614</name>
</gene>
<protein>
    <submittedName>
        <fullName evidence="1">Uncharacterized protein</fullName>
    </submittedName>
</protein>
<dbReference type="EMBL" id="JACEFO010002462">
    <property type="protein sequence ID" value="KAF8659402.1"/>
    <property type="molecule type" value="Genomic_DNA"/>
</dbReference>
<proteinExistence type="predicted"/>
<evidence type="ECO:0000313" key="2">
    <source>
        <dbReference type="Proteomes" id="UP000636709"/>
    </source>
</evidence>
<sequence length="117" mass="12622">MMAYRQAIINQYNDKGYVEDESEVTDDEECWIDAFTVGEVAPVSVVVAVLVAPWKPAPRRGAIHPCGSWAGALEQQRGEIAEPPTLPTDPLLEIDNVATIICCAAQRPAASPSTSKL</sequence>
<evidence type="ECO:0000313" key="1">
    <source>
        <dbReference type="EMBL" id="KAF8659402.1"/>
    </source>
</evidence>
<name>A0A835E3D4_9POAL</name>
<keyword evidence="2" id="KW-1185">Reference proteome</keyword>
<reference evidence="1" key="1">
    <citation type="submission" date="2020-07" db="EMBL/GenBank/DDBJ databases">
        <title>Genome sequence and genetic diversity analysis of an under-domesticated orphan crop, white fonio (Digitaria exilis).</title>
        <authorList>
            <person name="Bennetzen J.L."/>
            <person name="Chen S."/>
            <person name="Ma X."/>
            <person name="Wang X."/>
            <person name="Yssel A.E.J."/>
            <person name="Chaluvadi S.R."/>
            <person name="Johnson M."/>
            <person name="Gangashetty P."/>
            <person name="Hamidou F."/>
            <person name="Sanogo M.D."/>
            <person name="Zwaenepoel A."/>
            <person name="Wallace J."/>
            <person name="Van De Peer Y."/>
            <person name="Van Deynze A."/>
        </authorList>
    </citation>
    <scope>NUCLEOTIDE SEQUENCE</scope>
    <source>
        <tissue evidence="1">Leaves</tissue>
    </source>
</reference>
<accession>A0A835E3D4</accession>
<organism evidence="1 2">
    <name type="scientific">Digitaria exilis</name>
    <dbReference type="NCBI Taxonomy" id="1010633"/>
    <lineage>
        <taxon>Eukaryota</taxon>
        <taxon>Viridiplantae</taxon>
        <taxon>Streptophyta</taxon>
        <taxon>Embryophyta</taxon>
        <taxon>Tracheophyta</taxon>
        <taxon>Spermatophyta</taxon>
        <taxon>Magnoliopsida</taxon>
        <taxon>Liliopsida</taxon>
        <taxon>Poales</taxon>
        <taxon>Poaceae</taxon>
        <taxon>PACMAD clade</taxon>
        <taxon>Panicoideae</taxon>
        <taxon>Panicodae</taxon>
        <taxon>Paniceae</taxon>
        <taxon>Anthephorinae</taxon>
        <taxon>Digitaria</taxon>
    </lineage>
</organism>
<comment type="caution">
    <text evidence="1">The sequence shown here is derived from an EMBL/GenBank/DDBJ whole genome shotgun (WGS) entry which is preliminary data.</text>
</comment>